<dbReference type="PATRIC" id="fig|1189619.4.peg.494"/>
<dbReference type="EMBL" id="APLF01000003">
    <property type="protein sequence ID" value="EMY82045.1"/>
    <property type="molecule type" value="Genomic_DNA"/>
</dbReference>
<dbReference type="AlphaFoldDB" id="N1WST3"/>
<gene>
    <name evidence="1" type="ORF">pgond44_02358</name>
</gene>
<evidence type="ECO:0000313" key="2">
    <source>
        <dbReference type="Proteomes" id="UP000012317"/>
    </source>
</evidence>
<keyword evidence="2" id="KW-1185">Reference proteome</keyword>
<organism evidence="1 2">
    <name type="scientific">Psychroflexus gondwanensis ACAM 44</name>
    <dbReference type="NCBI Taxonomy" id="1189619"/>
    <lineage>
        <taxon>Bacteria</taxon>
        <taxon>Pseudomonadati</taxon>
        <taxon>Bacteroidota</taxon>
        <taxon>Flavobacteriia</taxon>
        <taxon>Flavobacteriales</taxon>
        <taxon>Flavobacteriaceae</taxon>
        <taxon>Psychroflexus</taxon>
    </lineage>
</organism>
<evidence type="ECO:0000313" key="1">
    <source>
        <dbReference type="EMBL" id="EMY82045.1"/>
    </source>
</evidence>
<dbReference type="eggNOG" id="ENOG50332D8">
    <property type="taxonomic scope" value="Bacteria"/>
</dbReference>
<protein>
    <submittedName>
        <fullName evidence="1">Uncharacterized protein</fullName>
    </submittedName>
</protein>
<dbReference type="STRING" id="1189619.pgond44_02358"/>
<name>N1WST3_9FLAO</name>
<dbReference type="RefSeq" id="WP_003436177.1">
    <property type="nucleotide sequence ID" value="NZ_APLF01000003.1"/>
</dbReference>
<comment type="caution">
    <text evidence="1">The sequence shown here is derived from an EMBL/GenBank/DDBJ whole genome shotgun (WGS) entry which is preliminary data.</text>
</comment>
<proteinExistence type="predicted"/>
<sequence length="75" mass="8773">MKELHTILQEITELTTNIETNYPALYRSLEENPITIPASSQPDVDKVVMQDYLESLKQLLKHHLETHKTNKNKKE</sequence>
<accession>N1WST3</accession>
<dbReference type="Proteomes" id="UP000012317">
    <property type="component" value="Unassembled WGS sequence"/>
</dbReference>
<reference evidence="1 2" key="1">
    <citation type="journal article" date="2014" name="Genome Biol. Evol.">
        <title>Extensive gene acquisition in the extremely psychrophilic bacterial species Psychroflexus torquis and the link to sea-ice ecosystem specialism.</title>
        <authorList>
            <person name="Feng S."/>
            <person name="Powell S.M."/>
            <person name="Wilson R."/>
            <person name="Bowman J.P."/>
        </authorList>
    </citation>
    <scope>NUCLEOTIDE SEQUENCE [LARGE SCALE GENOMIC DNA]</scope>
    <source>
        <strain evidence="1 2">ACAM 44</strain>
    </source>
</reference>